<proteinExistence type="predicted"/>
<gene>
    <name evidence="1" type="ORF">SAMN05421766_10399</name>
</gene>
<accession>A0ABY1KQ65</accession>
<keyword evidence="2" id="KW-1185">Reference proteome</keyword>
<protein>
    <submittedName>
        <fullName evidence="1">Uncharacterized protein</fullName>
    </submittedName>
</protein>
<dbReference type="EMBL" id="FTOB01000003">
    <property type="protein sequence ID" value="SIS64362.1"/>
    <property type="molecule type" value="Genomic_DNA"/>
</dbReference>
<evidence type="ECO:0000313" key="1">
    <source>
        <dbReference type="EMBL" id="SIS64362.1"/>
    </source>
</evidence>
<organism evidence="1 2">
    <name type="scientific">Zobellia uliginosa</name>
    <dbReference type="NCBI Taxonomy" id="143224"/>
    <lineage>
        <taxon>Bacteria</taxon>
        <taxon>Pseudomonadati</taxon>
        <taxon>Bacteroidota</taxon>
        <taxon>Flavobacteriia</taxon>
        <taxon>Flavobacteriales</taxon>
        <taxon>Flavobacteriaceae</taxon>
        <taxon>Zobellia</taxon>
    </lineage>
</organism>
<name>A0ABY1KQ65_9FLAO</name>
<reference evidence="1 2" key="1">
    <citation type="submission" date="2017-01" db="EMBL/GenBank/DDBJ databases">
        <authorList>
            <person name="Varghese N."/>
            <person name="Submissions S."/>
        </authorList>
    </citation>
    <scope>NUCLEOTIDE SEQUENCE [LARGE SCALE GENOMIC DNA]</scope>
    <source>
        <strain evidence="1 2">DSM 2061</strain>
    </source>
</reference>
<sequence length="79" mass="9138">MVLFGLFKVSKLFLNFSTLTPYLLRFNFCFAITPLKDSDYNNAYNQIQTGDLQVEMNLILQLVYSKIIVGRCSLNHRAL</sequence>
<dbReference type="Proteomes" id="UP000185728">
    <property type="component" value="Unassembled WGS sequence"/>
</dbReference>
<evidence type="ECO:0000313" key="2">
    <source>
        <dbReference type="Proteomes" id="UP000185728"/>
    </source>
</evidence>
<comment type="caution">
    <text evidence="1">The sequence shown here is derived from an EMBL/GenBank/DDBJ whole genome shotgun (WGS) entry which is preliminary data.</text>
</comment>